<evidence type="ECO:0000313" key="2">
    <source>
        <dbReference type="EMBL" id="JAD99094.1"/>
    </source>
</evidence>
<dbReference type="AlphaFoldDB" id="A0A0A9EEE9"/>
<reference evidence="2" key="2">
    <citation type="journal article" date="2015" name="Data Brief">
        <title>Shoot transcriptome of the giant reed, Arundo donax.</title>
        <authorList>
            <person name="Barrero R.A."/>
            <person name="Guerrero F.D."/>
            <person name="Moolhuijzen P."/>
            <person name="Goolsby J.A."/>
            <person name="Tidwell J."/>
            <person name="Bellgard S.E."/>
            <person name="Bellgard M.I."/>
        </authorList>
    </citation>
    <scope>NUCLEOTIDE SEQUENCE</scope>
    <source>
        <tissue evidence="2">Shoot tissue taken approximately 20 cm above the soil surface</tissue>
    </source>
</reference>
<sequence length="28" mass="3353">MKLIKTNTKRETRKENNNNNKVFQSQTS</sequence>
<feature type="region of interest" description="Disordered" evidence="1">
    <location>
        <begin position="1"/>
        <end position="28"/>
    </location>
</feature>
<reference evidence="2" key="1">
    <citation type="submission" date="2014-09" db="EMBL/GenBank/DDBJ databases">
        <authorList>
            <person name="Magalhaes I.L.F."/>
            <person name="Oliveira U."/>
            <person name="Santos F.R."/>
            <person name="Vidigal T.H.D.A."/>
            <person name="Brescovit A.D."/>
            <person name="Santos A.J."/>
        </authorList>
    </citation>
    <scope>NUCLEOTIDE SEQUENCE</scope>
    <source>
        <tissue evidence="2">Shoot tissue taken approximately 20 cm above the soil surface</tissue>
    </source>
</reference>
<protein>
    <submittedName>
        <fullName evidence="2">Uncharacterized protein</fullName>
    </submittedName>
</protein>
<proteinExistence type="predicted"/>
<name>A0A0A9EEE9_ARUDO</name>
<evidence type="ECO:0000256" key="1">
    <source>
        <dbReference type="SAM" id="MobiDB-lite"/>
    </source>
</evidence>
<dbReference type="EMBL" id="GBRH01198801">
    <property type="protein sequence ID" value="JAD99094.1"/>
    <property type="molecule type" value="Transcribed_RNA"/>
</dbReference>
<accession>A0A0A9EEE9</accession>
<organism evidence="2">
    <name type="scientific">Arundo donax</name>
    <name type="common">Giant reed</name>
    <name type="synonym">Donax arundinaceus</name>
    <dbReference type="NCBI Taxonomy" id="35708"/>
    <lineage>
        <taxon>Eukaryota</taxon>
        <taxon>Viridiplantae</taxon>
        <taxon>Streptophyta</taxon>
        <taxon>Embryophyta</taxon>
        <taxon>Tracheophyta</taxon>
        <taxon>Spermatophyta</taxon>
        <taxon>Magnoliopsida</taxon>
        <taxon>Liliopsida</taxon>
        <taxon>Poales</taxon>
        <taxon>Poaceae</taxon>
        <taxon>PACMAD clade</taxon>
        <taxon>Arundinoideae</taxon>
        <taxon>Arundineae</taxon>
        <taxon>Arundo</taxon>
    </lineage>
</organism>